<dbReference type="RefSeq" id="WP_257090451.1">
    <property type="nucleotide sequence ID" value="NZ_BAAAZK010000007.1"/>
</dbReference>
<keyword evidence="2" id="KW-1185">Reference proteome</keyword>
<sequence>MKKKKAPRIVQLRDKLNDYGIFASEQFAKMGFLRVKVTAYISNDVPGFVRCEFTDIDGGLHIIEEKVPVLSDQEWDENTSYPFWILVPGQILDSRVEISITKTGKEIKRKIVKISLEKPWGIYDTNDGAIFEIFDEDIVW</sequence>
<evidence type="ECO:0000313" key="1">
    <source>
        <dbReference type="EMBL" id="GAA4178208.1"/>
    </source>
</evidence>
<gene>
    <name evidence="1" type="ORF">GCM10022218_28400</name>
</gene>
<proteinExistence type="predicted"/>
<dbReference type="EMBL" id="BAAAZK010000007">
    <property type="protein sequence ID" value="GAA4178208.1"/>
    <property type="molecule type" value="Genomic_DNA"/>
</dbReference>
<dbReference type="Proteomes" id="UP001500167">
    <property type="component" value="Unassembled WGS sequence"/>
</dbReference>
<name>A0ABP8A5A6_9SPHI</name>
<reference evidence="2" key="1">
    <citation type="journal article" date="2019" name="Int. J. Syst. Evol. Microbiol.">
        <title>The Global Catalogue of Microorganisms (GCM) 10K type strain sequencing project: providing services to taxonomists for standard genome sequencing and annotation.</title>
        <authorList>
            <consortium name="The Broad Institute Genomics Platform"/>
            <consortium name="The Broad Institute Genome Sequencing Center for Infectious Disease"/>
            <person name="Wu L."/>
            <person name="Ma J."/>
        </authorList>
    </citation>
    <scope>NUCLEOTIDE SEQUENCE [LARGE SCALE GENOMIC DNA]</scope>
    <source>
        <strain evidence="2">JCM 16722</strain>
    </source>
</reference>
<organism evidence="1 2">
    <name type="scientific">Sphingobacterium ginsenosidimutans</name>
    <dbReference type="NCBI Taxonomy" id="687845"/>
    <lineage>
        <taxon>Bacteria</taxon>
        <taxon>Pseudomonadati</taxon>
        <taxon>Bacteroidota</taxon>
        <taxon>Sphingobacteriia</taxon>
        <taxon>Sphingobacteriales</taxon>
        <taxon>Sphingobacteriaceae</taxon>
        <taxon>Sphingobacterium</taxon>
    </lineage>
</organism>
<protein>
    <submittedName>
        <fullName evidence="1">Uncharacterized protein</fullName>
    </submittedName>
</protein>
<comment type="caution">
    <text evidence="1">The sequence shown here is derived from an EMBL/GenBank/DDBJ whole genome shotgun (WGS) entry which is preliminary data.</text>
</comment>
<accession>A0ABP8A5A6</accession>
<evidence type="ECO:0000313" key="2">
    <source>
        <dbReference type="Proteomes" id="UP001500167"/>
    </source>
</evidence>